<reference evidence="1 2" key="1">
    <citation type="submission" date="2020-08" db="EMBL/GenBank/DDBJ databases">
        <title>Plant Genome Project.</title>
        <authorList>
            <person name="Zhang R.-G."/>
        </authorList>
    </citation>
    <scope>NUCLEOTIDE SEQUENCE [LARGE SCALE GENOMIC DNA]</scope>
    <source>
        <tissue evidence="1">Rhizome</tissue>
    </source>
</reference>
<organism evidence="1 2">
    <name type="scientific">Zingiber officinale</name>
    <name type="common">Ginger</name>
    <name type="synonym">Amomum zingiber</name>
    <dbReference type="NCBI Taxonomy" id="94328"/>
    <lineage>
        <taxon>Eukaryota</taxon>
        <taxon>Viridiplantae</taxon>
        <taxon>Streptophyta</taxon>
        <taxon>Embryophyta</taxon>
        <taxon>Tracheophyta</taxon>
        <taxon>Spermatophyta</taxon>
        <taxon>Magnoliopsida</taxon>
        <taxon>Liliopsida</taxon>
        <taxon>Zingiberales</taxon>
        <taxon>Zingiberaceae</taxon>
        <taxon>Zingiber</taxon>
    </lineage>
</organism>
<dbReference type="PANTHER" id="PTHR46932">
    <property type="entry name" value="HEAVY METAL-ASSOCIATED ISOPRENYLATED PLANT PROTEIN 47"/>
    <property type="match status" value="1"/>
</dbReference>
<keyword evidence="2" id="KW-1185">Reference proteome</keyword>
<comment type="caution">
    <text evidence="1">The sequence shown here is derived from an EMBL/GenBank/DDBJ whole genome shotgun (WGS) entry which is preliminary data.</text>
</comment>
<evidence type="ECO:0000313" key="1">
    <source>
        <dbReference type="EMBL" id="KAG6533852.1"/>
    </source>
</evidence>
<gene>
    <name evidence="1" type="ORF">ZIOFF_007730</name>
</gene>
<proteinExistence type="predicted"/>
<dbReference type="InterPro" id="IPR042885">
    <property type="entry name" value="HIPP47/16"/>
</dbReference>
<dbReference type="AlphaFoldDB" id="A0A8J5HXM8"/>
<accession>A0A8J5HXM8</accession>
<evidence type="ECO:0000313" key="2">
    <source>
        <dbReference type="Proteomes" id="UP000734854"/>
    </source>
</evidence>
<dbReference type="EMBL" id="JACMSC010000002">
    <property type="protein sequence ID" value="KAG6533852.1"/>
    <property type="molecule type" value="Genomic_DNA"/>
</dbReference>
<protein>
    <submittedName>
        <fullName evidence="1">Uncharacterized protein</fullName>
    </submittedName>
</protein>
<dbReference type="PANTHER" id="PTHR46932:SF12">
    <property type="entry name" value="HEAVY METAL-ASSOCIATED ISOPRENYLATED PLANT PROTEIN 47"/>
    <property type="match status" value="1"/>
</dbReference>
<name>A0A8J5HXM8_ZINOF</name>
<sequence>MIQQKMVLRLSMADDKRRAKALRTAVSMRGVVSVKLEGDKIVVVGDGVDSVDLTKLMRKKMCSYVELLSVAEEKKEEKKEEKVEMSWPNHVSFVPRYFYSIPEEPAFGGPGCIIL</sequence>
<dbReference type="OrthoDB" id="692882at2759"/>
<dbReference type="Proteomes" id="UP000734854">
    <property type="component" value="Unassembled WGS sequence"/>
</dbReference>